<dbReference type="InterPro" id="IPR029057">
    <property type="entry name" value="PRTase-like"/>
</dbReference>
<dbReference type="Gene3D" id="3.60.20.10">
    <property type="entry name" value="Glutamine Phosphoribosylpyrophosphate, subunit 1, domain 1"/>
    <property type="match status" value="1"/>
</dbReference>
<dbReference type="Pfam" id="PF13522">
    <property type="entry name" value="GATase_6"/>
    <property type="match status" value="1"/>
</dbReference>
<feature type="binding site" evidence="9 12">
    <location>
        <position position="367"/>
    </location>
    <ligand>
        <name>Mg(2+)</name>
        <dbReference type="ChEBI" id="CHEBI:18420"/>
    </ligand>
</feature>
<keyword evidence="6 9" id="KW-0658">Purine biosynthesis</keyword>
<name>A0A0K2BL28_9GAMM</name>
<sequence>MCGIVGIAGVMPVNQSIYDALTVLQHRGQDAAGIVTVDSFNCFRMRKANGLVRNVFDIHHMQSLQGNMGIGHVRYPTAGSCNASEAQPFYVNSPFGITLAHNGNLTNANELRNKLFETGRRHVNTNSDSEILLNLFAMALDRFPNYPLKADQIFSAITEINNQIRGAYACVGIIIGHGLFAFRDPNGIRPLVIGKRVMLNGSNEYMVASESVALDTLGFELLRDIHSGEAVYITNKGKLVTQQCADNPQQHPCLFEYVYFARPDSFIDKISVYSARVRMGNSLGKKIAKEWDKNKIDVVIPIPETSCDIALEIARILDKPYRQGLVKNRYIGRTFIMSGQNKRIQSVRRKINVNRAEFYNKSVLLVDDSIVRGTTSKKIIEMAREVGARNVYLASAAPEIRFPNVYGLDIPSFNELIAHGRKVDEIRKLINADDLIFQDLSALEQAVREDNPNITKFESSVFNGDYLTCDVNQSYINYINSLRYHNNTLPIQTEVENLAIYNEG</sequence>
<evidence type="ECO:0000256" key="6">
    <source>
        <dbReference type="ARBA" id="ARBA00022755"/>
    </source>
</evidence>
<keyword evidence="5 9" id="KW-0479">Metal-binding</keyword>
<accession>A0A0K2BL28</accession>
<comment type="similarity">
    <text evidence="2 9 10">In the C-terminal section; belongs to the purine/pyrimidine phosphoribosyltransferase family.</text>
</comment>
<dbReference type="InterPro" id="IPR029055">
    <property type="entry name" value="Ntn_hydrolases_N"/>
</dbReference>
<dbReference type="InterPro" id="IPR035584">
    <property type="entry name" value="PurF_N"/>
</dbReference>
<comment type="cofactor">
    <cofactor evidence="9 12">
        <name>Mg(2+)</name>
        <dbReference type="ChEBI" id="CHEBI:18420"/>
    </cofactor>
    <text evidence="9 12">Binds 1 Mg(2+) ion per subunit.</text>
</comment>
<dbReference type="Gene3D" id="3.40.50.2020">
    <property type="match status" value="1"/>
</dbReference>
<dbReference type="EMBL" id="CP011787">
    <property type="protein sequence ID" value="AKZ65909.1"/>
    <property type="molecule type" value="Genomic_DNA"/>
</dbReference>
<dbReference type="PANTHER" id="PTHR11907">
    <property type="entry name" value="AMIDOPHOSPHORIBOSYLTRANSFERASE"/>
    <property type="match status" value="1"/>
</dbReference>
<evidence type="ECO:0000256" key="9">
    <source>
        <dbReference type="HAMAP-Rule" id="MF_01931"/>
    </source>
</evidence>
<comment type="catalytic activity">
    <reaction evidence="9 10">
        <text>5-phospho-beta-D-ribosylamine + L-glutamate + diphosphate = 5-phospho-alpha-D-ribose 1-diphosphate + L-glutamine + H2O</text>
        <dbReference type="Rhea" id="RHEA:14905"/>
        <dbReference type="ChEBI" id="CHEBI:15377"/>
        <dbReference type="ChEBI" id="CHEBI:29985"/>
        <dbReference type="ChEBI" id="CHEBI:33019"/>
        <dbReference type="ChEBI" id="CHEBI:58017"/>
        <dbReference type="ChEBI" id="CHEBI:58359"/>
        <dbReference type="ChEBI" id="CHEBI:58681"/>
        <dbReference type="EC" id="2.4.2.14"/>
    </reaction>
</comment>
<evidence type="ECO:0000256" key="5">
    <source>
        <dbReference type="ARBA" id="ARBA00022723"/>
    </source>
</evidence>
<keyword evidence="15" id="KW-1185">Reference proteome</keyword>
<keyword evidence="8 9" id="KW-0315">Glutamine amidotransferase</keyword>
<evidence type="ECO:0000313" key="14">
    <source>
        <dbReference type="EMBL" id="AKZ65909.1"/>
    </source>
</evidence>
<dbReference type="PROSITE" id="PS51278">
    <property type="entry name" value="GATASE_TYPE_2"/>
    <property type="match status" value="1"/>
</dbReference>
<comment type="function">
    <text evidence="9">Catalyzes the formation of phosphoribosylamine from phosphoribosylpyrophosphate (PRPP) and glutamine.</text>
</comment>
<dbReference type="SUPFAM" id="SSF56235">
    <property type="entry name" value="N-terminal nucleophile aminohydrolases (Ntn hydrolases)"/>
    <property type="match status" value="1"/>
</dbReference>
<keyword evidence="7 9" id="KW-0460">Magnesium</keyword>
<evidence type="ECO:0000256" key="10">
    <source>
        <dbReference type="PIRNR" id="PIRNR000485"/>
    </source>
</evidence>
<dbReference type="NCBIfam" id="TIGR01134">
    <property type="entry name" value="purF"/>
    <property type="match status" value="1"/>
</dbReference>
<feature type="domain" description="Glutamine amidotransferase type-2" evidence="13">
    <location>
        <begin position="2"/>
        <end position="236"/>
    </location>
</feature>
<feature type="binding site" evidence="9 12">
    <location>
        <position position="368"/>
    </location>
    <ligand>
        <name>Mg(2+)</name>
        <dbReference type="ChEBI" id="CHEBI:18420"/>
    </ligand>
</feature>
<dbReference type="Proteomes" id="UP000056466">
    <property type="component" value="Chromosome"/>
</dbReference>
<dbReference type="GO" id="GO:0006189">
    <property type="term" value="P:'de novo' IMP biosynthetic process"/>
    <property type="evidence" value="ECO:0007669"/>
    <property type="project" value="UniProtKB-UniRule"/>
</dbReference>
<evidence type="ECO:0000256" key="3">
    <source>
        <dbReference type="ARBA" id="ARBA00022676"/>
    </source>
</evidence>
<dbReference type="GO" id="GO:0009113">
    <property type="term" value="P:purine nucleobase biosynthetic process"/>
    <property type="evidence" value="ECO:0007669"/>
    <property type="project" value="UniProtKB-UniRule"/>
</dbReference>
<dbReference type="HAMAP" id="MF_01931">
    <property type="entry name" value="PurF"/>
    <property type="match status" value="1"/>
</dbReference>
<dbReference type="KEGG" id="bcig:AB162_315"/>
<gene>
    <name evidence="9 14" type="primary">purF</name>
    <name evidence="14" type="ORF">AB162_315</name>
</gene>
<evidence type="ECO:0000313" key="15">
    <source>
        <dbReference type="Proteomes" id="UP000056466"/>
    </source>
</evidence>
<dbReference type="InterPro" id="IPR017932">
    <property type="entry name" value="GATase_2_dom"/>
</dbReference>
<keyword evidence="4 9" id="KW-0808">Transferase</keyword>
<comment type="caution">
    <text evidence="9">Lacks conserved residue(s) required for the propagation of feature annotation.</text>
</comment>
<evidence type="ECO:0000256" key="4">
    <source>
        <dbReference type="ARBA" id="ARBA00022679"/>
    </source>
</evidence>
<dbReference type="CDD" id="cd00715">
    <property type="entry name" value="GPATase_N"/>
    <property type="match status" value="1"/>
</dbReference>
<evidence type="ECO:0000256" key="8">
    <source>
        <dbReference type="ARBA" id="ARBA00022962"/>
    </source>
</evidence>
<proteinExistence type="inferred from homology"/>
<evidence type="ECO:0000256" key="12">
    <source>
        <dbReference type="PIRSR" id="PIRSR000485-2"/>
    </source>
</evidence>
<dbReference type="Pfam" id="PF00156">
    <property type="entry name" value="Pribosyltran"/>
    <property type="match status" value="1"/>
</dbReference>
<dbReference type="UniPathway" id="UPA00074">
    <property type="reaction ID" value="UER00124"/>
</dbReference>
<dbReference type="SUPFAM" id="SSF53271">
    <property type="entry name" value="PRTase-like"/>
    <property type="match status" value="1"/>
</dbReference>
<protein>
    <recommendedName>
        <fullName evidence="9">Amidophosphoribosyltransferase</fullName>
        <shortName evidence="9">ATase</shortName>
        <ecNumber evidence="9">2.4.2.14</ecNumber>
    </recommendedName>
    <alternativeName>
        <fullName evidence="9">Glutamine phosphoribosylpyrophosphate amidotransferase</fullName>
        <shortName evidence="9">GPATase</shortName>
    </alternativeName>
</protein>
<dbReference type="OrthoDB" id="9801213at2"/>
<dbReference type="InterPro" id="IPR000836">
    <property type="entry name" value="PRTase_dom"/>
</dbReference>
<dbReference type="GO" id="GO:0000287">
    <property type="term" value="F:magnesium ion binding"/>
    <property type="evidence" value="ECO:0007669"/>
    <property type="project" value="UniProtKB-UniRule"/>
</dbReference>
<evidence type="ECO:0000259" key="13">
    <source>
        <dbReference type="PROSITE" id="PS51278"/>
    </source>
</evidence>
<evidence type="ECO:0000256" key="11">
    <source>
        <dbReference type="PIRSR" id="PIRSR000485-1"/>
    </source>
</evidence>
<feature type="active site" description="Nucleophile" evidence="9 11">
    <location>
        <position position="2"/>
    </location>
</feature>
<dbReference type="InterPro" id="IPR005854">
    <property type="entry name" value="PurF"/>
</dbReference>
<evidence type="ECO:0000256" key="2">
    <source>
        <dbReference type="ARBA" id="ARBA00010138"/>
    </source>
</evidence>
<evidence type="ECO:0000256" key="1">
    <source>
        <dbReference type="ARBA" id="ARBA00005209"/>
    </source>
</evidence>
<evidence type="ECO:0000256" key="7">
    <source>
        <dbReference type="ARBA" id="ARBA00022842"/>
    </source>
</evidence>
<dbReference type="FunFam" id="3.60.20.10:FF:000011">
    <property type="entry name" value="Amidophosphoribosyltransferase"/>
    <property type="match status" value="1"/>
</dbReference>
<dbReference type="PATRIC" id="fig|186490.8.peg.297"/>
<dbReference type="AlphaFoldDB" id="A0A0K2BL28"/>
<dbReference type="RefSeq" id="WP_053096872.1">
    <property type="nucleotide sequence ID" value="NZ_CP011787.1"/>
</dbReference>
<feature type="binding site" evidence="9 12">
    <location>
        <position position="305"/>
    </location>
    <ligand>
        <name>Mg(2+)</name>
        <dbReference type="ChEBI" id="CHEBI:18420"/>
    </ligand>
</feature>
<organism evidence="14 15">
    <name type="scientific">Candidatus Palibaumannia cicadellinicola</name>
    <dbReference type="NCBI Taxonomy" id="186490"/>
    <lineage>
        <taxon>Bacteria</taxon>
        <taxon>Pseudomonadati</taxon>
        <taxon>Pseudomonadota</taxon>
        <taxon>Gammaproteobacteria</taxon>
        <taxon>Candidatus Palibaumannia</taxon>
    </lineage>
</organism>
<dbReference type="CDD" id="cd06223">
    <property type="entry name" value="PRTases_typeI"/>
    <property type="match status" value="1"/>
</dbReference>
<reference evidence="14 15" key="1">
    <citation type="submission" date="2015-06" db="EMBL/GenBank/DDBJ databases">
        <title>Lineage-specific patterns of genome deterioration in obligate symbionts.</title>
        <authorList>
            <person name="Bennett G.M."/>
            <person name="McCutcheon J.P."/>
            <person name="McDonald B.R."/>
            <person name="Moran N.A."/>
        </authorList>
    </citation>
    <scope>NUCLEOTIDE SEQUENCE [LARGE SCALE GENOMIC DNA]</scope>
    <source>
        <strain evidence="14 15">B-GSS</strain>
    </source>
</reference>
<keyword evidence="3 9" id="KW-0328">Glycosyltransferase</keyword>
<dbReference type="EC" id="2.4.2.14" evidence="9"/>
<comment type="pathway">
    <text evidence="1 9 10">Purine metabolism; IMP biosynthesis via de novo pathway; N(1)-(5-phospho-D-ribosyl)glycinamide from 5-phospho-alpha-D-ribose 1-diphosphate: step 1/2.</text>
</comment>
<dbReference type="PIRSF" id="PIRSF000485">
    <property type="entry name" value="Amd_phspho_trans"/>
    <property type="match status" value="1"/>
</dbReference>
<dbReference type="GO" id="GO:0004044">
    <property type="term" value="F:amidophosphoribosyltransferase activity"/>
    <property type="evidence" value="ECO:0007669"/>
    <property type="project" value="UniProtKB-UniRule"/>
</dbReference>